<protein>
    <recommendedName>
        <fullName evidence="4">Transmembrane protein</fullName>
    </recommendedName>
</protein>
<evidence type="ECO:0000256" key="1">
    <source>
        <dbReference type="SAM" id="SignalP"/>
    </source>
</evidence>
<comment type="caution">
    <text evidence="2">The sequence shown here is derived from an EMBL/GenBank/DDBJ whole genome shotgun (WGS) entry which is preliminary data.</text>
</comment>
<sequence>MIIVCLILLSQCTFGKIDQCLENSNYLDCISSEQIYCIWDYVFEQCKESDNYLIGCSIYINKIGCISQLGSSITKVVYCKFDENCQQIIDLENEQCSNNLNRYGCLAIRNPFSICKWDNHKCFTVTGEDIKNIQQNFNTAYYSSNACQYITNYLIIHHTVLWELLSYEPDLEKEANEFILKSTKNVDQDLNQLQNSYSRNDVFKQFEFGNQYQIESNRYRLGCNAIDIRDDEDFNIIIKDQYDTFGVNHLYCKYLELKRNNLIFINGRCQEVNPEILITTQFIDDNKIQCKQLSNRLCSTYNSKFRKCFIPKMIDEFTCIEGESKIDLDSSCLKQHTLEPYYRCQQIKYCYFDIKKQFCSDFCYYRKNKEDCLSSGNCLWSGVDEIEHNDLLSCLPLYRCNQLGLDIYYCKYMQDYCDWQNHKCYQMNEEYVFSLTCDQAFNKYVCLNIIKSDQLCIWYNDNCINFIDYELHYLFNSIPIIYKMNRNMCINFKKDNFIFDPINYSCIYQTKLQINCNNRMVNKYHCYNILNDLCKWDDYTNQCVSITNIDSHYCNDLKNVSFRVCLYAKVSYSQNNCLYNWDLFSCYEGSNQINLIQSETDCYNMNVSKQFRQWNQGKCLELTLSEVNRLQCISWRNVNRNVCIMNIFYNQPCIYDDNLKLCYNDIIIDNCSSNLNRFACQQSTQKCYYDILNDQCKEASSQILVELSCNAQISRQACLNIETHNQKCMWDTYQFECRSYDQIFQYCDQFQLNRQACTSQKASTSIQYHQYNYCQFNESKMNCDVNNDSIPDCGTNLSINIHRCIQYTTGTCFFDQNKCLEVSNTSSRLDQLYLNELLCEQANSGACSQITNPSQGCKFLNFQQFDYIDAKCVNQDFNKSTCSKSSISSSTNKVICSKATDNCYFSSTKCQAYTSTSPAYCNTPSISLTGCVSVTVGKCIFYQDQCQYFTDHATAACELRNYQACVTSNYLKCVYNTTSKKCASSSSDCSKRIDSNLFYSWSTCSMSSQDCYGFNSQCIIGKINDVPCDLPGLSQSICKSLNIYCEFFNGYCQFQINRQCNEIMDQDECVNNKIKDQYCVYHNNLCFNITNIDLHKCNQFDYTSFHFCKRYPHCSYDFTKNICYSGDILKSTNPDCLDDNSNDIMYQYHNNECIQIQQNIPNCLNIQNIQINYNLCQTISNQDNNNCAYDFKTHLCKLTYYSHFQNCSEITTEIQCIFANLLCYANYANSIYQYCSSSQILTTNKINRYGCIKNQSGNYLFNNDDWTCPTVSLTTDNLKLLQYSNQLNQKACFVHGSVYSPNLYLKWQNDQCVKLTFKEAMNLSSCTNLNKSACLAVSKLNCQWNITDYICLEDKTTNFVVTQCEAQVISNTNLLNSQGLCSQISQSGLKCIQKSTYQGCESLSTTKYKSLFKCTGLGLNREACLMETKLTYCYWRDGLCDNANFQLQKCDDDVSEYTCKNITTQICQWINSKCSIKIEDFSFCELSNGYISFCLNNENLKCKYNQQIHQCENFTYTPLECDNTYSKFACRNVINQTCQWNNNQCQELIHITSCNSIYNKQSCLLNEQFSCIWDSTKGCLQFVSDQKFHYLNLPATANKSVCINYSIQETTYTQFKCTNILNYDQIKDKTSINLGSPIINNQCQNQITLSDCLQVHMPKTYCQWINNQCIEINDDQIFSILTCDSDINIWTCLKINNPSENCKWSNQKCLYFQKDDKDLFNININVCMNFTQNMVYFNHSCLTQDDINCNSLGISKFTCINNQKYACQYINNQCINFQITKKYTQCNEINDVSIKACQLIPQLKCQYGNRNNCVNYSDSTQLEGISKYACLNKNGFYYWHNNQCKQIDIKIVCDDDLQVTRQSCVLIMDKLCLYNITNYTCTSIYNPHQLNCSTSGLNKKGCMLVLYEPCIFKDNQCQLMNNYNESYMTLRNVNELTCRMLVNDYVEYNQIENRCTYQLTNTKCGNLNINACKQLTYCVWNSDYQKCGCNDSPQICYNLGKNECQQQSLCQFQKNMCLLKQCHHLLENDCSGQSLNNLKCYLNIFKQCTQASKCEDIIDSQDCQNIYFNGTACLQIPNTSLCYSFNNFELICKYSAQCLNQYCIYDGMCRLKQCSDIQNQQECEFTKNCAFINTSCQSIKSCYQVYDPIICNQLTINNYKCNWQQQNLLDNTKICTSKPCEMLGTSQSLCHGNEINNYSCVLRNYKCVQCESIKESCECNSYKGICYYTNNLCSSHLCNDLMTTEICQQSPKCQWSLSLNQCTLLCKFNYEKELCQTRINECHWNQYIRFCEDGPQQTPKLYNSTKQNSNYYSHLLLTFLIILIL</sequence>
<gene>
    <name evidence="2" type="ORF">PSON_ATCC_30995.1.T0790168</name>
</gene>
<feature type="chain" id="PRO_5035944329" description="Transmembrane protein" evidence="1">
    <location>
        <begin position="16"/>
        <end position="2325"/>
    </location>
</feature>
<organism evidence="2 3">
    <name type="scientific">Paramecium sonneborni</name>
    <dbReference type="NCBI Taxonomy" id="65129"/>
    <lineage>
        <taxon>Eukaryota</taxon>
        <taxon>Sar</taxon>
        <taxon>Alveolata</taxon>
        <taxon>Ciliophora</taxon>
        <taxon>Intramacronucleata</taxon>
        <taxon>Oligohymenophorea</taxon>
        <taxon>Peniculida</taxon>
        <taxon>Parameciidae</taxon>
        <taxon>Paramecium</taxon>
    </lineage>
</organism>
<proteinExistence type="predicted"/>
<keyword evidence="3" id="KW-1185">Reference proteome</keyword>
<evidence type="ECO:0000313" key="3">
    <source>
        <dbReference type="Proteomes" id="UP000692954"/>
    </source>
</evidence>
<accession>A0A8S1PJS3</accession>
<reference evidence="2" key="1">
    <citation type="submission" date="2021-01" db="EMBL/GenBank/DDBJ databases">
        <authorList>
            <consortium name="Genoscope - CEA"/>
            <person name="William W."/>
        </authorList>
    </citation>
    <scope>NUCLEOTIDE SEQUENCE</scope>
</reference>
<dbReference type="EMBL" id="CAJJDN010000079">
    <property type="protein sequence ID" value="CAD8103179.1"/>
    <property type="molecule type" value="Genomic_DNA"/>
</dbReference>
<evidence type="ECO:0008006" key="4">
    <source>
        <dbReference type="Google" id="ProtNLM"/>
    </source>
</evidence>
<feature type="signal peptide" evidence="1">
    <location>
        <begin position="1"/>
        <end position="15"/>
    </location>
</feature>
<dbReference type="OrthoDB" id="288187at2759"/>
<dbReference type="Proteomes" id="UP000692954">
    <property type="component" value="Unassembled WGS sequence"/>
</dbReference>
<evidence type="ECO:0000313" key="2">
    <source>
        <dbReference type="EMBL" id="CAD8103179.1"/>
    </source>
</evidence>
<keyword evidence="1" id="KW-0732">Signal</keyword>
<name>A0A8S1PJS3_9CILI</name>